<reference evidence="12" key="1">
    <citation type="journal article" date="2020" name="J. Eukaryot. Microbiol.">
        <title>De novo Sequencing, Assembly and Annotation of the Transcriptome for the Free-Living Testate Amoeba Arcella intermedia.</title>
        <authorList>
            <person name="Ribeiro G.M."/>
            <person name="Porfirio-Sousa A.L."/>
            <person name="Maurer-Alcala X.X."/>
            <person name="Katz L.A."/>
            <person name="Lahr D.J.G."/>
        </authorList>
    </citation>
    <scope>NUCLEOTIDE SEQUENCE</scope>
</reference>
<dbReference type="EMBL" id="GIBP01007403">
    <property type="protein sequence ID" value="NDV36372.1"/>
    <property type="molecule type" value="Transcribed_RNA"/>
</dbReference>
<sequence>MLQYNILFKKNDSQERMKHFGVLIEELNPDCICLQEVTTRLISALLEQPWARGYHVSDPHLSLFKHHGVVVLSKFEIEEAWMVDFPTTMDRKLLGAKLKVFGKSLLVGTFHLASGRNSTQQRKQQIEVINKAFQGYTDVVLMGDTNISASNENNFFDKKLKDMWLFLYCDQPGYTYADRARLDRIYLTLNNLEPLEMRVVGKGTCISDHNGLFSTIKINSS</sequence>
<evidence type="ECO:0000256" key="2">
    <source>
        <dbReference type="ARBA" id="ARBA00001946"/>
    </source>
</evidence>
<dbReference type="InterPro" id="IPR005135">
    <property type="entry name" value="Endo/exonuclease/phosphatase"/>
</dbReference>
<keyword evidence="10" id="KW-0539">Nucleus</keyword>
<dbReference type="GO" id="GO:0003697">
    <property type="term" value="F:single-stranded DNA binding"/>
    <property type="evidence" value="ECO:0007669"/>
    <property type="project" value="TreeGrafter"/>
</dbReference>
<evidence type="ECO:0000256" key="5">
    <source>
        <dbReference type="ARBA" id="ARBA00022723"/>
    </source>
</evidence>
<evidence type="ECO:0000256" key="4">
    <source>
        <dbReference type="ARBA" id="ARBA00022722"/>
    </source>
</evidence>
<keyword evidence="7" id="KW-0378">Hydrolase</keyword>
<dbReference type="Gene3D" id="3.60.10.10">
    <property type="entry name" value="Endonuclease/exonuclease/phosphatase"/>
    <property type="match status" value="1"/>
</dbReference>
<evidence type="ECO:0000256" key="8">
    <source>
        <dbReference type="ARBA" id="ARBA00022842"/>
    </source>
</evidence>
<keyword evidence="8" id="KW-0460">Magnesium</keyword>
<dbReference type="InterPro" id="IPR051547">
    <property type="entry name" value="TDP2-like"/>
</dbReference>
<evidence type="ECO:0000256" key="7">
    <source>
        <dbReference type="ARBA" id="ARBA00022801"/>
    </source>
</evidence>
<evidence type="ECO:0000256" key="1">
    <source>
        <dbReference type="ARBA" id="ARBA00001936"/>
    </source>
</evidence>
<dbReference type="GO" id="GO:0004518">
    <property type="term" value="F:nuclease activity"/>
    <property type="evidence" value="ECO:0007669"/>
    <property type="project" value="UniProtKB-KW"/>
</dbReference>
<proteinExistence type="predicted"/>
<dbReference type="PANTHER" id="PTHR15822:SF4">
    <property type="entry name" value="TYROSYL-DNA PHOSPHODIESTERASE 2"/>
    <property type="match status" value="1"/>
</dbReference>
<protein>
    <recommendedName>
        <fullName evidence="11">Endonuclease/exonuclease/phosphatase domain-containing protein</fullName>
    </recommendedName>
</protein>
<comment type="cofactor">
    <cofactor evidence="1">
        <name>Mn(2+)</name>
        <dbReference type="ChEBI" id="CHEBI:29035"/>
    </cofactor>
</comment>
<dbReference type="PANTHER" id="PTHR15822">
    <property type="entry name" value="TRAF AND TNF RECEPTOR-ASSOCIATED PROTEIN"/>
    <property type="match status" value="1"/>
</dbReference>
<name>A0A6B2LH17_9EUKA</name>
<evidence type="ECO:0000256" key="9">
    <source>
        <dbReference type="ARBA" id="ARBA00023204"/>
    </source>
</evidence>
<dbReference type="AlphaFoldDB" id="A0A6B2LH17"/>
<keyword evidence="4" id="KW-0540">Nuclease</keyword>
<evidence type="ECO:0000256" key="10">
    <source>
        <dbReference type="ARBA" id="ARBA00023242"/>
    </source>
</evidence>
<dbReference type="GO" id="GO:0070260">
    <property type="term" value="F:5'-tyrosyl-DNA phosphodiesterase activity"/>
    <property type="evidence" value="ECO:0007669"/>
    <property type="project" value="TreeGrafter"/>
</dbReference>
<comment type="cofactor">
    <cofactor evidence="2">
        <name>Mg(2+)</name>
        <dbReference type="ChEBI" id="CHEBI:18420"/>
    </cofactor>
</comment>
<keyword evidence="9" id="KW-0234">DNA repair</keyword>
<comment type="subcellular location">
    <subcellularLocation>
        <location evidence="3">Nucleus</location>
        <location evidence="3">PML body</location>
    </subcellularLocation>
</comment>
<dbReference type="Pfam" id="PF03372">
    <property type="entry name" value="Exo_endo_phos"/>
    <property type="match status" value="1"/>
</dbReference>
<evidence type="ECO:0000256" key="3">
    <source>
        <dbReference type="ARBA" id="ARBA00004322"/>
    </source>
</evidence>
<keyword evidence="5" id="KW-0479">Metal-binding</keyword>
<keyword evidence="6" id="KW-0227">DNA damage</keyword>
<accession>A0A6B2LH17</accession>
<evidence type="ECO:0000313" key="12">
    <source>
        <dbReference type="EMBL" id="NDV36372.1"/>
    </source>
</evidence>
<dbReference type="CDD" id="cd09080">
    <property type="entry name" value="TDP2"/>
    <property type="match status" value="1"/>
</dbReference>
<dbReference type="GO" id="GO:0005737">
    <property type="term" value="C:cytoplasm"/>
    <property type="evidence" value="ECO:0007669"/>
    <property type="project" value="TreeGrafter"/>
</dbReference>
<feature type="domain" description="Endonuclease/exonuclease/phosphatase" evidence="11">
    <location>
        <begin position="2"/>
        <end position="209"/>
    </location>
</feature>
<evidence type="ECO:0000256" key="6">
    <source>
        <dbReference type="ARBA" id="ARBA00022763"/>
    </source>
</evidence>
<evidence type="ECO:0000259" key="11">
    <source>
        <dbReference type="Pfam" id="PF03372"/>
    </source>
</evidence>
<dbReference type="InterPro" id="IPR036691">
    <property type="entry name" value="Endo/exonu/phosph_ase_sf"/>
</dbReference>
<dbReference type="GO" id="GO:0006302">
    <property type="term" value="P:double-strand break repair"/>
    <property type="evidence" value="ECO:0007669"/>
    <property type="project" value="TreeGrafter"/>
</dbReference>
<dbReference type="SUPFAM" id="SSF56219">
    <property type="entry name" value="DNase I-like"/>
    <property type="match status" value="1"/>
</dbReference>
<organism evidence="12">
    <name type="scientific">Arcella intermedia</name>
    <dbReference type="NCBI Taxonomy" id="1963864"/>
    <lineage>
        <taxon>Eukaryota</taxon>
        <taxon>Amoebozoa</taxon>
        <taxon>Tubulinea</taxon>
        <taxon>Elardia</taxon>
        <taxon>Arcellinida</taxon>
        <taxon>Sphaerothecina</taxon>
        <taxon>Arcellidae</taxon>
        <taxon>Arcella</taxon>
    </lineage>
</organism>
<dbReference type="GO" id="GO:0046872">
    <property type="term" value="F:metal ion binding"/>
    <property type="evidence" value="ECO:0007669"/>
    <property type="project" value="UniProtKB-KW"/>
</dbReference>